<organism evidence="1 2">
    <name type="scientific">Gordonibacter faecis</name>
    <dbReference type="NCBI Taxonomy" id="3047475"/>
    <lineage>
        <taxon>Bacteria</taxon>
        <taxon>Bacillati</taxon>
        <taxon>Actinomycetota</taxon>
        <taxon>Coriobacteriia</taxon>
        <taxon>Eggerthellales</taxon>
        <taxon>Eggerthellaceae</taxon>
        <taxon>Gordonibacter</taxon>
    </lineage>
</organism>
<gene>
    <name evidence="1" type="ORF">QNJ86_07970</name>
</gene>
<dbReference type="Proteomes" id="UP001232750">
    <property type="component" value="Unassembled WGS sequence"/>
</dbReference>
<dbReference type="RefSeq" id="WP_283832080.1">
    <property type="nucleotide sequence ID" value="NZ_JASJEU010000014.1"/>
</dbReference>
<reference evidence="1 2" key="1">
    <citation type="submission" date="2023-05" db="EMBL/GenBank/DDBJ databases">
        <title>Gordonibacter KGMB12511T sp. nov., isolated from faeces of healthy Korean.</title>
        <authorList>
            <person name="Kim H.S."/>
            <person name="Kim J.-S."/>
            <person name="Suh M.K."/>
            <person name="Eom M.K."/>
            <person name="Do H.E."/>
            <person name="Lee J.-S."/>
        </authorList>
    </citation>
    <scope>NUCLEOTIDE SEQUENCE [LARGE SCALE GENOMIC DNA]</scope>
    <source>
        <strain evidence="1 2">KGMB12511</strain>
    </source>
</reference>
<comment type="caution">
    <text evidence="1">The sequence shown here is derived from an EMBL/GenBank/DDBJ whole genome shotgun (WGS) entry which is preliminary data.</text>
</comment>
<accession>A0ABT7DMI5</accession>
<protein>
    <submittedName>
        <fullName evidence="1">CDP-alcohol phosphatidyltransferase</fullName>
    </submittedName>
</protein>
<name>A0ABT7DMI5_9ACTN</name>
<evidence type="ECO:0000313" key="1">
    <source>
        <dbReference type="EMBL" id="MDJ1650736.1"/>
    </source>
</evidence>
<proteinExistence type="predicted"/>
<keyword evidence="2" id="KW-1185">Reference proteome</keyword>
<sequence length="99" mass="11155">MGTKAAEALDVSFEELPVYLHAKHSVYMEVGGKTYYLTDVNDRYWRAQDTETFNDKGHYVDASELVPTVSEFLALPFADGKSITDVFDEATFYASEKAE</sequence>
<evidence type="ECO:0000313" key="2">
    <source>
        <dbReference type="Proteomes" id="UP001232750"/>
    </source>
</evidence>
<dbReference type="EMBL" id="JASJEU010000014">
    <property type="protein sequence ID" value="MDJ1650736.1"/>
    <property type="molecule type" value="Genomic_DNA"/>
</dbReference>